<name>A0A1H4FJV8_9BACT</name>
<evidence type="ECO:0000313" key="2">
    <source>
        <dbReference type="EMBL" id="SEA97327.1"/>
    </source>
</evidence>
<dbReference type="InterPro" id="IPR049279">
    <property type="entry name" value="DUF3108-like"/>
</dbReference>
<feature type="domain" description="DUF3108" evidence="1">
    <location>
        <begin position="54"/>
        <end position="246"/>
    </location>
</feature>
<dbReference type="Gene3D" id="2.40.360.20">
    <property type="match status" value="1"/>
</dbReference>
<keyword evidence="3" id="KW-1185">Reference proteome</keyword>
<accession>A0A1H4FJV8</accession>
<dbReference type="AlphaFoldDB" id="A0A1H4FJV8"/>
<gene>
    <name evidence="2" type="ORF">SAMN05660909_04449</name>
</gene>
<evidence type="ECO:0000259" key="1">
    <source>
        <dbReference type="Pfam" id="PF21347"/>
    </source>
</evidence>
<proteinExistence type="predicted"/>
<dbReference type="STRING" id="408074.SAMN05660909_04449"/>
<reference evidence="3" key="1">
    <citation type="submission" date="2016-10" db="EMBL/GenBank/DDBJ databases">
        <authorList>
            <person name="Varghese N."/>
            <person name="Submissions S."/>
        </authorList>
    </citation>
    <scope>NUCLEOTIDE SEQUENCE [LARGE SCALE GENOMIC DNA]</scope>
    <source>
        <strain evidence="3">DSM 23920</strain>
    </source>
</reference>
<sequence>MYIYDGNPLFIIVLFTPETAFMKRLLFLLLTACCVFPLQAQKCSGYYYLRNNAEIEMTIYDARDNASGKTVYKITSVRSAGDSTISDFTNTYYDENEQALTTGQGHFSCYGAGVIVDMKMSIPTLKQFKEVQMEARSNKAYLDYPADMQVGQELKAGRYEMVGKMDGMDVGVSYSVNNRRVSGKEKITTPAGTWNCYRIVYDIDFEMRMMGTGIPIQFSAVEWFAPGFGTVKSVSMKDGKLVGGTEITSVKN</sequence>
<evidence type="ECO:0000313" key="3">
    <source>
        <dbReference type="Proteomes" id="UP000199656"/>
    </source>
</evidence>
<dbReference type="Pfam" id="PF21347">
    <property type="entry name" value="DUF3108_like"/>
    <property type="match status" value="1"/>
</dbReference>
<protein>
    <recommendedName>
        <fullName evidence="1">DUF3108 domain-containing protein</fullName>
    </recommendedName>
</protein>
<organism evidence="2 3">
    <name type="scientific">Chitinophaga terrae</name>
    <name type="common">ex Kim and Jung 2007</name>
    <dbReference type="NCBI Taxonomy" id="408074"/>
    <lineage>
        <taxon>Bacteria</taxon>
        <taxon>Pseudomonadati</taxon>
        <taxon>Bacteroidota</taxon>
        <taxon>Chitinophagia</taxon>
        <taxon>Chitinophagales</taxon>
        <taxon>Chitinophagaceae</taxon>
        <taxon>Chitinophaga</taxon>
    </lineage>
</organism>
<dbReference type="EMBL" id="FNRL01000025">
    <property type="protein sequence ID" value="SEA97327.1"/>
    <property type="molecule type" value="Genomic_DNA"/>
</dbReference>
<dbReference type="Proteomes" id="UP000199656">
    <property type="component" value="Unassembled WGS sequence"/>
</dbReference>